<dbReference type="EMBL" id="AYZM01000177">
    <property type="protein sequence ID" value="KRN15958.1"/>
    <property type="molecule type" value="Genomic_DNA"/>
</dbReference>
<evidence type="ECO:0000313" key="5">
    <source>
        <dbReference type="Proteomes" id="UP000051442"/>
    </source>
</evidence>
<dbReference type="InterPro" id="IPR000182">
    <property type="entry name" value="GNAT_dom"/>
</dbReference>
<dbReference type="SUPFAM" id="SSF55729">
    <property type="entry name" value="Acyl-CoA N-acyltransferases (Nat)"/>
    <property type="match status" value="1"/>
</dbReference>
<dbReference type="OrthoDB" id="5319888at2"/>
<sequence>MLTIRPAKPADAKQIAKILMVIFDQMGITELPPADLEHRVAQSFTAPAFLGEIAETLVAETNGIVVGVAFSYHADQETAVGAHWDEAFTDVSLRLHPGSETLPGEWYLELLATAEATRGQGVGAKLLAATKKLAKERDAETLALNVDLTNPRSEKLYRRQGYQAAGEMVILGHRYRHLELKLD</sequence>
<evidence type="ECO:0000256" key="2">
    <source>
        <dbReference type="ARBA" id="ARBA00023315"/>
    </source>
</evidence>
<keyword evidence="1" id="KW-0808">Transferase</keyword>
<evidence type="ECO:0000313" key="4">
    <source>
        <dbReference type="EMBL" id="KRN15958.1"/>
    </source>
</evidence>
<dbReference type="InterPro" id="IPR016181">
    <property type="entry name" value="Acyl_CoA_acyltransferase"/>
</dbReference>
<dbReference type="PANTHER" id="PTHR43877">
    <property type="entry name" value="AMINOALKYLPHOSPHONATE N-ACETYLTRANSFERASE-RELATED-RELATED"/>
    <property type="match status" value="1"/>
</dbReference>
<comment type="caution">
    <text evidence="4">The sequence shown here is derived from an EMBL/GenBank/DDBJ whole genome shotgun (WGS) entry which is preliminary data.</text>
</comment>
<dbReference type="PROSITE" id="PS51186">
    <property type="entry name" value="GNAT"/>
    <property type="match status" value="1"/>
</dbReference>
<proteinExistence type="predicted"/>
<dbReference type="InterPro" id="IPR050832">
    <property type="entry name" value="Bact_Acetyltransf"/>
</dbReference>
<evidence type="ECO:0000256" key="1">
    <source>
        <dbReference type="ARBA" id="ARBA00022679"/>
    </source>
</evidence>
<protein>
    <recommendedName>
        <fullName evidence="3">N-acetyltransferase domain-containing protein</fullName>
    </recommendedName>
</protein>
<dbReference type="Pfam" id="PF00583">
    <property type="entry name" value="Acetyltransf_1"/>
    <property type="match status" value="1"/>
</dbReference>
<dbReference type="Proteomes" id="UP000051442">
    <property type="component" value="Unassembled WGS sequence"/>
</dbReference>
<gene>
    <name evidence="4" type="ORF">FD14_GL002764</name>
</gene>
<dbReference type="GO" id="GO:0016747">
    <property type="term" value="F:acyltransferase activity, transferring groups other than amino-acyl groups"/>
    <property type="evidence" value="ECO:0007669"/>
    <property type="project" value="InterPro"/>
</dbReference>
<organism evidence="4 5">
    <name type="scientific">Secundilactobacillus similis DSM 23365 = JCM 2765</name>
    <dbReference type="NCBI Taxonomy" id="1423804"/>
    <lineage>
        <taxon>Bacteria</taxon>
        <taxon>Bacillati</taxon>
        <taxon>Bacillota</taxon>
        <taxon>Bacilli</taxon>
        <taxon>Lactobacillales</taxon>
        <taxon>Lactobacillaceae</taxon>
        <taxon>Secundilactobacillus</taxon>
    </lineage>
</organism>
<name>A0A0R2EKN4_9LACO</name>
<evidence type="ECO:0000259" key="3">
    <source>
        <dbReference type="PROSITE" id="PS51186"/>
    </source>
</evidence>
<dbReference type="Gene3D" id="3.40.630.30">
    <property type="match status" value="1"/>
</dbReference>
<keyword evidence="5" id="KW-1185">Reference proteome</keyword>
<reference evidence="4 5" key="1">
    <citation type="journal article" date="2015" name="Genome Announc.">
        <title>Expanding the biotechnology potential of lactobacilli through comparative genomics of 213 strains and associated genera.</title>
        <authorList>
            <person name="Sun Z."/>
            <person name="Harris H.M."/>
            <person name="McCann A."/>
            <person name="Guo C."/>
            <person name="Argimon S."/>
            <person name="Zhang W."/>
            <person name="Yang X."/>
            <person name="Jeffery I.B."/>
            <person name="Cooney J.C."/>
            <person name="Kagawa T.F."/>
            <person name="Liu W."/>
            <person name="Song Y."/>
            <person name="Salvetti E."/>
            <person name="Wrobel A."/>
            <person name="Rasinkangas P."/>
            <person name="Parkhill J."/>
            <person name="Rea M.C."/>
            <person name="O'Sullivan O."/>
            <person name="Ritari J."/>
            <person name="Douillard F.P."/>
            <person name="Paul Ross R."/>
            <person name="Yang R."/>
            <person name="Briner A.E."/>
            <person name="Felis G.E."/>
            <person name="de Vos W.M."/>
            <person name="Barrangou R."/>
            <person name="Klaenhammer T.R."/>
            <person name="Caufield P.W."/>
            <person name="Cui Y."/>
            <person name="Zhang H."/>
            <person name="O'Toole P.W."/>
        </authorList>
    </citation>
    <scope>NUCLEOTIDE SEQUENCE [LARGE SCALE GENOMIC DNA]</scope>
    <source>
        <strain evidence="4 5">DSM 23365</strain>
    </source>
</reference>
<keyword evidence="2" id="KW-0012">Acyltransferase</keyword>
<dbReference type="CDD" id="cd04301">
    <property type="entry name" value="NAT_SF"/>
    <property type="match status" value="1"/>
</dbReference>
<feature type="domain" description="N-acetyltransferase" evidence="3">
    <location>
        <begin position="2"/>
        <end position="183"/>
    </location>
</feature>
<dbReference type="PATRIC" id="fig|1423804.4.peg.2980"/>
<dbReference type="STRING" id="1423804.FD14_GL002764"/>
<accession>A0A0R2EKN4</accession>
<dbReference type="AlphaFoldDB" id="A0A0R2EKN4"/>
<dbReference type="RefSeq" id="WP_054733920.1">
    <property type="nucleotide sequence ID" value="NZ_AYZM01000177.1"/>
</dbReference>